<dbReference type="AlphaFoldDB" id="A0A0R2CI47"/>
<feature type="transmembrane region" description="Helical" evidence="2">
    <location>
        <begin position="102"/>
        <end position="123"/>
    </location>
</feature>
<dbReference type="EMBL" id="AYZI01000007">
    <property type="protein sequence ID" value="KRM91159.1"/>
    <property type="molecule type" value="Genomic_DNA"/>
</dbReference>
<gene>
    <name evidence="4" type="ORF">FC87_GL001085</name>
</gene>
<keyword evidence="2" id="KW-0812">Transmembrane</keyword>
<evidence type="ECO:0000313" key="5">
    <source>
        <dbReference type="Proteomes" id="UP000051586"/>
    </source>
</evidence>
<keyword evidence="2" id="KW-1133">Transmembrane helix</keyword>
<name>A0A0R2CI47_9LACO</name>
<evidence type="ECO:0000259" key="3">
    <source>
        <dbReference type="Pfam" id="PF12773"/>
    </source>
</evidence>
<dbReference type="RefSeq" id="WP_035422339.1">
    <property type="nucleotide sequence ID" value="NZ_AYZI01000007.1"/>
</dbReference>
<comment type="caution">
    <text evidence="4">The sequence shown here is derived from an EMBL/GenBank/DDBJ whole genome shotgun (WGS) entry which is preliminary data.</text>
</comment>
<evidence type="ECO:0000313" key="4">
    <source>
        <dbReference type="EMBL" id="KRM91159.1"/>
    </source>
</evidence>
<feature type="compositionally biased region" description="Polar residues" evidence="1">
    <location>
        <begin position="70"/>
        <end position="80"/>
    </location>
</feature>
<proteinExistence type="predicted"/>
<accession>A0A0R2CI47</accession>
<dbReference type="InterPro" id="IPR025874">
    <property type="entry name" value="DZR"/>
</dbReference>
<organism evidence="4 5">
    <name type="scientific">Fructilactobacillus florum DSM 22689 = JCM 16035</name>
    <dbReference type="NCBI Taxonomy" id="1423745"/>
    <lineage>
        <taxon>Bacteria</taxon>
        <taxon>Bacillati</taxon>
        <taxon>Bacillota</taxon>
        <taxon>Bacilli</taxon>
        <taxon>Lactobacillales</taxon>
        <taxon>Lactobacillaceae</taxon>
        <taxon>Fructilactobacillus</taxon>
    </lineage>
</organism>
<protein>
    <recommendedName>
        <fullName evidence="3">DZANK-type domain-containing protein</fullName>
    </recommendedName>
</protein>
<dbReference type="Proteomes" id="UP000051586">
    <property type="component" value="Unassembled WGS sequence"/>
</dbReference>
<feature type="region of interest" description="Disordered" evidence="1">
    <location>
        <begin position="149"/>
        <end position="177"/>
    </location>
</feature>
<feature type="compositionally biased region" description="Low complexity" evidence="1">
    <location>
        <begin position="153"/>
        <end position="170"/>
    </location>
</feature>
<sequence>MSNNKYCINCGKLIPANSEFCPYCSTKQPALAPTRVSEHAASKRYCPACGHSIPQYVKFCPHCGAEQPTNSQTAGNTNPSAAAKMGAQPKAKRPRPQRRSHFWRNFIIIVVILLLGMIAYFSYQNLVAQRYNSGPKAAQGVEKVIIKLEQPKNQNGNSNSTDNNGQSGTNVKWNPSSQNIDVTVPNSSPITKSVDANSPAVWNGVVSGLQGVSKVISTGSSNDDYSNIKVVRTSDNRLLLQVDKGQVLYNIRK</sequence>
<evidence type="ECO:0000256" key="2">
    <source>
        <dbReference type="SAM" id="Phobius"/>
    </source>
</evidence>
<dbReference type="Pfam" id="PF12773">
    <property type="entry name" value="DZR"/>
    <property type="match status" value="1"/>
</dbReference>
<feature type="domain" description="DZANK-type" evidence="3">
    <location>
        <begin position="7"/>
        <end position="64"/>
    </location>
</feature>
<reference evidence="4 5" key="1">
    <citation type="journal article" date="2015" name="Genome Announc.">
        <title>Expanding the biotechnology potential of lactobacilli through comparative genomics of 213 strains and associated genera.</title>
        <authorList>
            <person name="Sun Z."/>
            <person name="Harris H.M."/>
            <person name="McCann A."/>
            <person name="Guo C."/>
            <person name="Argimon S."/>
            <person name="Zhang W."/>
            <person name="Yang X."/>
            <person name="Jeffery I.B."/>
            <person name="Cooney J.C."/>
            <person name="Kagawa T.F."/>
            <person name="Liu W."/>
            <person name="Song Y."/>
            <person name="Salvetti E."/>
            <person name="Wrobel A."/>
            <person name="Rasinkangas P."/>
            <person name="Parkhill J."/>
            <person name="Rea M.C."/>
            <person name="O'Sullivan O."/>
            <person name="Ritari J."/>
            <person name="Douillard F.P."/>
            <person name="Paul Ross R."/>
            <person name="Yang R."/>
            <person name="Briner A.E."/>
            <person name="Felis G.E."/>
            <person name="de Vos W.M."/>
            <person name="Barrangou R."/>
            <person name="Klaenhammer T.R."/>
            <person name="Caufield P.W."/>
            <person name="Cui Y."/>
            <person name="Zhang H."/>
            <person name="O'Toole P.W."/>
        </authorList>
    </citation>
    <scope>NUCLEOTIDE SEQUENCE [LARGE SCALE GENOMIC DNA]</scope>
    <source>
        <strain evidence="4 5">DSM 22689</strain>
    </source>
</reference>
<keyword evidence="2" id="KW-0472">Membrane</keyword>
<dbReference type="STRING" id="1423745.GCA_001311215_01910"/>
<evidence type="ECO:0000256" key="1">
    <source>
        <dbReference type="SAM" id="MobiDB-lite"/>
    </source>
</evidence>
<dbReference type="PATRIC" id="fig|1423745.4.peg.1150"/>
<feature type="region of interest" description="Disordered" evidence="1">
    <location>
        <begin position="70"/>
        <end position="97"/>
    </location>
</feature>